<reference evidence="1 2" key="1">
    <citation type="journal article" date="2019" name="Sci. Rep.">
        <title>Orb-weaving spider Araneus ventricosus genome elucidates the spidroin gene catalogue.</title>
        <authorList>
            <person name="Kono N."/>
            <person name="Nakamura H."/>
            <person name="Ohtoshi R."/>
            <person name="Moran D.A.P."/>
            <person name="Shinohara A."/>
            <person name="Yoshida Y."/>
            <person name="Fujiwara M."/>
            <person name="Mori M."/>
            <person name="Tomita M."/>
            <person name="Arakawa K."/>
        </authorList>
    </citation>
    <scope>NUCLEOTIDE SEQUENCE [LARGE SCALE GENOMIC DNA]</scope>
</reference>
<organism evidence="1 2">
    <name type="scientific">Araneus ventricosus</name>
    <name type="common">Orbweaver spider</name>
    <name type="synonym">Epeira ventricosa</name>
    <dbReference type="NCBI Taxonomy" id="182803"/>
    <lineage>
        <taxon>Eukaryota</taxon>
        <taxon>Metazoa</taxon>
        <taxon>Ecdysozoa</taxon>
        <taxon>Arthropoda</taxon>
        <taxon>Chelicerata</taxon>
        <taxon>Arachnida</taxon>
        <taxon>Araneae</taxon>
        <taxon>Araneomorphae</taxon>
        <taxon>Entelegynae</taxon>
        <taxon>Araneoidea</taxon>
        <taxon>Araneidae</taxon>
        <taxon>Araneus</taxon>
    </lineage>
</organism>
<dbReference type="EMBL" id="BGPR01000321">
    <property type="protein sequence ID" value="GBM12965.1"/>
    <property type="molecule type" value="Genomic_DNA"/>
</dbReference>
<comment type="caution">
    <text evidence="1">The sequence shown here is derived from an EMBL/GenBank/DDBJ whole genome shotgun (WGS) entry which is preliminary data.</text>
</comment>
<sequence length="128" mass="14519">MNTKCHEIQCTHITTPKEKKIKEYVKISLRFRIKKLKERNLLEQEKVNVEFFDTAVGCGPNKRKVSGRRGAAYGYNNSRAMYVPASTETPEVPSGHAQLSIEHQTDNILYQADMGLYDGLVGIMLSNE</sequence>
<evidence type="ECO:0000313" key="1">
    <source>
        <dbReference type="EMBL" id="GBM12965.1"/>
    </source>
</evidence>
<evidence type="ECO:0000313" key="2">
    <source>
        <dbReference type="Proteomes" id="UP000499080"/>
    </source>
</evidence>
<gene>
    <name evidence="1" type="ORF">AVEN_164015_1</name>
</gene>
<dbReference type="Proteomes" id="UP000499080">
    <property type="component" value="Unassembled WGS sequence"/>
</dbReference>
<proteinExistence type="predicted"/>
<accession>A0A4Y2DBP6</accession>
<keyword evidence="2" id="KW-1185">Reference proteome</keyword>
<protein>
    <submittedName>
        <fullName evidence="1">Uncharacterized protein</fullName>
    </submittedName>
</protein>
<dbReference type="AlphaFoldDB" id="A0A4Y2DBP6"/>
<name>A0A4Y2DBP6_ARAVE</name>